<organism evidence="1">
    <name type="scientific">Picea sitchensis</name>
    <name type="common">Sitka spruce</name>
    <name type="synonym">Pinus sitchensis</name>
    <dbReference type="NCBI Taxonomy" id="3332"/>
    <lineage>
        <taxon>Eukaryota</taxon>
        <taxon>Viridiplantae</taxon>
        <taxon>Streptophyta</taxon>
        <taxon>Embryophyta</taxon>
        <taxon>Tracheophyta</taxon>
        <taxon>Spermatophyta</taxon>
        <taxon>Pinopsida</taxon>
        <taxon>Pinidae</taxon>
        <taxon>Conifers I</taxon>
        <taxon>Pinales</taxon>
        <taxon>Pinaceae</taxon>
        <taxon>Picea</taxon>
    </lineage>
</organism>
<dbReference type="AlphaFoldDB" id="A9NQ67"/>
<dbReference type="EMBL" id="EF083431">
    <property type="protein sequence ID" value="ABK22778.1"/>
    <property type="molecule type" value="mRNA"/>
</dbReference>
<evidence type="ECO:0000313" key="1">
    <source>
        <dbReference type="EMBL" id="ABK22778.1"/>
    </source>
</evidence>
<dbReference type="PROSITE" id="PS51257">
    <property type="entry name" value="PROKAR_LIPOPROTEIN"/>
    <property type="match status" value="1"/>
</dbReference>
<dbReference type="PANTHER" id="PTHR46201:SF3">
    <property type="entry name" value="OS01G0877500 PROTEIN"/>
    <property type="match status" value="1"/>
</dbReference>
<proteinExistence type="evidence at transcript level"/>
<sequence>MVVSRPLKRIKRVVADYYSFNSFGTSACPAGDRTLEGPFRSNIKSFLLSYADGPLPLKISSPPFIQRWRVRLRLDDQDEDVFIALNIVEENVKQSDSVYCDYCRVVAGWQENPVCKTRYHFIIQADNVKQHCASCGASVASSASSRCKACDLEISRDTDLEDETQLILEDARHLLHGIIHVNGFGHLLRVNGREGGSRFLSGCDIMGLWDRICIMMKAR</sequence>
<accession>A9NQ67</accession>
<dbReference type="PANTHER" id="PTHR46201">
    <property type="entry name" value="PHD FINGER PROTEIN MALE MEIOCYTE DEATH 1-RELATED"/>
    <property type="match status" value="1"/>
</dbReference>
<name>A9NQ67_PICSI</name>
<reference evidence="1" key="1">
    <citation type="journal article" date="2008" name="BMC Genomics">
        <title>A conifer genomics resource of 200,000 spruce (Picea spp.) ESTs and 6,464 high-quality, sequence-finished full-length cDNAs for Sitka spruce (Picea sitchensis).</title>
        <authorList>
            <person name="Ralph S.G."/>
            <person name="Chun H.J."/>
            <person name="Kolosova N."/>
            <person name="Cooper D."/>
            <person name="Oddy C."/>
            <person name="Ritland C.E."/>
            <person name="Kirkpatrick R."/>
            <person name="Moore R."/>
            <person name="Barber S."/>
            <person name="Holt R.A."/>
            <person name="Jones S.J."/>
            <person name="Marra M.A."/>
            <person name="Douglas C.J."/>
            <person name="Ritland K."/>
            <person name="Bohlmann J."/>
        </authorList>
    </citation>
    <scope>NUCLEOTIDE SEQUENCE</scope>
    <source>
        <tissue evidence="1">Green portion of the leader tissue</tissue>
    </source>
</reference>
<protein>
    <submittedName>
        <fullName evidence="1">Uncharacterized protein</fullName>
    </submittedName>
</protein>